<dbReference type="EMBL" id="BDFE01000016">
    <property type="protein sequence ID" value="GAU09097.1"/>
    <property type="molecule type" value="Genomic_DNA"/>
</dbReference>
<feature type="transmembrane region" description="Helical" evidence="1">
    <location>
        <begin position="69"/>
        <end position="91"/>
    </location>
</feature>
<feature type="transmembrane region" description="Helical" evidence="1">
    <location>
        <begin position="12"/>
        <end position="33"/>
    </location>
</feature>
<evidence type="ECO:0000313" key="2">
    <source>
        <dbReference type="EMBL" id="GAU09097.1"/>
    </source>
</evidence>
<sequence length="99" mass="11532">MDGRKKLRLIWSAYCCWGTAIMVFLYQLTIMALTSKWTMLHIWDLTDPTHLLWIRDISSPMLQHVVLKIFSMSLISFFGLMGVAMYSVIWLGEMVSGRQ</sequence>
<keyword evidence="1" id="KW-0812">Transmembrane</keyword>
<dbReference type="RefSeq" id="WP_141721102.1">
    <property type="nucleotide sequence ID" value="NZ_BDFE01000016.1"/>
</dbReference>
<accession>A0A194AG92</accession>
<dbReference type="Proteomes" id="UP000095200">
    <property type="component" value="Unassembled WGS sequence"/>
</dbReference>
<keyword evidence="1" id="KW-0472">Membrane</keyword>
<reference evidence="3" key="1">
    <citation type="submission" date="2016-06" db="EMBL/GenBank/DDBJ databases">
        <title>Draft genome sequence of Desulfoplanes formicivorans strain Pf12B.</title>
        <authorList>
            <person name="Watanabe M."/>
            <person name="Kojima H."/>
            <person name="Fukui M."/>
        </authorList>
    </citation>
    <scope>NUCLEOTIDE SEQUENCE [LARGE SCALE GENOMIC DNA]</scope>
    <source>
        <strain evidence="3">Pf12B</strain>
    </source>
</reference>
<name>A0A194AG92_9BACT</name>
<dbReference type="AlphaFoldDB" id="A0A194AG92"/>
<evidence type="ECO:0000256" key="1">
    <source>
        <dbReference type="SAM" id="Phobius"/>
    </source>
</evidence>
<comment type="caution">
    <text evidence="2">The sequence shown here is derived from an EMBL/GenBank/DDBJ whole genome shotgun (WGS) entry which is preliminary data.</text>
</comment>
<proteinExistence type="predicted"/>
<keyword evidence="1" id="KW-1133">Transmembrane helix</keyword>
<keyword evidence="3" id="KW-1185">Reference proteome</keyword>
<organism evidence="2 3">
    <name type="scientific">Desulfoplanes formicivorans</name>
    <dbReference type="NCBI Taxonomy" id="1592317"/>
    <lineage>
        <taxon>Bacteria</taxon>
        <taxon>Pseudomonadati</taxon>
        <taxon>Thermodesulfobacteriota</taxon>
        <taxon>Desulfovibrionia</taxon>
        <taxon>Desulfovibrionales</taxon>
        <taxon>Desulfoplanaceae</taxon>
        <taxon>Desulfoplanes</taxon>
    </lineage>
</organism>
<gene>
    <name evidence="2" type="ORF">DPF_1817</name>
</gene>
<protein>
    <submittedName>
        <fullName evidence="2">Uncharacterized protein</fullName>
    </submittedName>
</protein>
<evidence type="ECO:0000313" key="3">
    <source>
        <dbReference type="Proteomes" id="UP000095200"/>
    </source>
</evidence>